<protein>
    <recommendedName>
        <fullName evidence="4">FAD-binding domain-containing protein</fullName>
    </recommendedName>
</protein>
<dbReference type="Pfam" id="PF01494">
    <property type="entry name" value="FAD_binding_3"/>
    <property type="match status" value="1"/>
</dbReference>
<dbReference type="GO" id="GO:0071949">
    <property type="term" value="F:FAD binding"/>
    <property type="evidence" value="ECO:0007669"/>
    <property type="project" value="InterPro"/>
</dbReference>
<reference evidence="6" key="1">
    <citation type="journal article" date="2013" name="Science">
        <title>The Amborella genome and the evolution of flowering plants.</title>
        <authorList>
            <consortium name="Amborella Genome Project"/>
        </authorList>
    </citation>
    <scope>NUCLEOTIDE SEQUENCE [LARGE SCALE GENOMIC DNA]</scope>
</reference>
<dbReference type="STRING" id="13333.W1NRZ7"/>
<dbReference type="EMBL" id="KI394994">
    <property type="protein sequence ID" value="ERM99766.1"/>
    <property type="molecule type" value="Genomic_DNA"/>
</dbReference>
<dbReference type="Proteomes" id="UP000017836">
    <property type="component" value="Unassembled WGS sequence"/>
</dbReference>
<evidence type="ECO:0000313" key="6">
    <source>
        <dbReference type="Proteomes" id="UP000017836"/>
    </source>
</evidence>
<dbReference type="InterPro" id="IPR044560">
    <property type="entry name" value="MOase"/>
</dbReference>
<dbReference type="GO" id="GO:0004497">
    <property type="term" value="F:monooxygenase activity"/>
    <property type="evidence" value="ECO:0007669"/>
    <property type="project" value="UniProtKB-KW"/>
</dbReference>
<evidence type="ECO:0000256" key="1">
    <source>
        <dbReference type="ARBA" id="ARBA00023002"/>
    </source>
</evidence>
<keyword evidence="1" id="KW-0560">Oxidoreductase</keyword>
<dbReference type="SUPFAM" id="SSF51905">
    <property type="entry name" value="FAD/NAD(P)-binding domain"/>
    <property type="match status" value="2"/>
</dbReference>
<dbReference type="AlphaFoldDB" id="W1NRZ7"/>
<dbReference type="Gene3D" id="3.50.50.60">
    <property type="entry name" value="FAD/NAD(P)-binding domain"/>
    <property type="match status" value="2"/>
</dbReference>
<evidence type="ECO:0000256" key="2">
    <source>
        <dbReference type="ARBA" id="ARBA00023033"/>
    </source>
</evidence>
<dbReference type="InterPro" id="IPR036188">
    <property type="entry name" value="FAD/NAD-bd_sf"/>
</dbReference>
<sequence>METLAHALPLDAIRFNCRAIDVQISPNSFPIVHLDDGTTIYSKVVVGCDGVNSIVAESLGVRAPSFDSMGRIRVVTTYPGKGHDFGNKSSRVTSTQIVLGRIPINHNLVHWFITYSRHGVKSLVLERGELLRSEGAALAMWTNGWRALDALGVGETLRHKSIPIHTVTDVCFEEGRQRSIPIGRDEVRCLKRSDLMETLGESLPPETIRFNCKVVGVTISPFSHSAVHLENGTTISAKVVLGCDGVNSAVAKSLGLRNPCFDSFAAIRGFTSYSGKGHCIGNQIIRLKNDRMVVGRLPVNHNLVHWFISRAWVPQDCEISKEPKLIKEAALGAISKFPDEITEMVKSCDQSCLSLTQYRARSPWELLVRTLHKHSVTLAGDAMHAMGPYTGQGCAVGLEDSVVLGRCLGLAMRGCHEESEDQTRVRISMALERYVKERKMRVIRMASQTYLVGLLVKPSFSPLKLIVLVVLLLFFGGLQGGTQYDCGTLLSPKS</sequence>
<evidence type="ECO:0000259" key="4">
    <source>
        <dbReference type="Pfam" id="PF01494"/>
    </source>
</evidence>
<accession>W1NRZ7</accession>
<dbReference type="OrthoDB" id="47494at2759"/>
<dbReference type="PANTHER" id="PTHR45934:SF2">
    <property type="entry name" value="MONOOXYGENASE 1"/>
    <property type="match status" value="1"/>
</dbReference>
<evidence type="ECO:0000313" key="5">
    <source>
        <dbReference type="EMBL" id="ERM99766.1"/>
    </source>
</evidence>
<comment type="similarity">
    <text evidence="3">Belongs to the 3-hydroxybenzoate 6-hydroxylase family.</text>
</comment>
<dbReference type="PRINTS" id="PR00420">
    <property type="entry name" value="RNGMNOXGNASE"/>
</dbReference>
<keyword evidence="2" id="KW-0503">Monooxygenase</keyword>
<organism evidence="5 6">
    <name type="scientific">Amborella trichopoda</name>
    <dbReference type="NCBI Taxonomy" id="13333"/>
    <lineage>
        <taxon>Eukaryota</taxon>
        <taxon>Viridiplantae</taxon>
        <taxon>Streptophyta</taxon>
        <taxon>Embryophyta</taxon>
        <taxon>Tracheophyta</taxon>
        <taxon>Spermatophyta</taxon>
        <taxon>Magnoliopsida</taxon>
        <taxon>Amborellales</taxon>
        <taxon>Amborellaceae</taxon>
        <taxon>Amborella</taxon>
    </lineage>
</organism>
<dbReference type="eggNOG" id="KOG2614">
    <property type="taxonomic scope" value="Eukaryota"/>
</dbReference>
<dbReference type="Gramene" id="ERM99766">
    <property type="protein sequence ID" value="ERM99766"/>
    <property type="gene ID" value="AMTR_s00099p00135090"/>
</dbReference>
<dbReference type="PANTHER" id="PTHR45934">
    <property type="entry name" value="FAD/NAD(P)-BINDING OXIDOREDUCTASE FAMILY PROTEIN"/>
    <property type="match status" value="1"/>
</dbReference>
<gene>
    <name evidence="5" type="ORF">AMTR_s00099p00135090</name>
</gene>
<evidence type="ECO:0000256" key="3">
    <source>
        <dbReference type="ARBA" id="ARBA00024018"/>
    </source>
</evidence>
<feature type="domain" description="FAD-binding" evidence="4">
    <location>
        <begin position="116"/>
        <end position="418"/>
    </location>
</feature>
<keyword evidence="6" id="KW-1185">Reference proteome</keyword>
<proteinExistence type="inferred from homology"/>
<dbReference type="HOGENOM" id="CLU_009665_10_2_1"/>
<name>W1NRZ7_AMBTC</name>
<dbReference type="OMA" id="HTVAYRT"/>
<dbReference type="InterPro" id="IPR002938">
    <property type="entry name" value="FAD-bd"/>
</dbReference>